<dbReference type="CDD" id="cd04301">
    <property type="entry name" value="NAT_SF"/>
    <property type="match status" value="1"/>
</dbReference>
<comment type="caution">
    <text evidence="2">The sequence shown here is derived from an EMBL/GenBank/DDBJ whole genome shotgun (WGS) entry which is preliminary data.</text>
</comment>
<dbReference type="PANTHER" id="PTHR42791:SF1">
    <property type="entry name" value="N-ACETYLTRANSFERASE DOMAIN-CONTAINING PROTEIN"/>
    <property type="match status" value="1"/>
</dbReference>
<dbReference type="InterPro" id="IPR052523">
    <property type="entry name" value="Trichothecene_AcTrans"/>
</dbReference>
<dbReference type="InterPro" id="IPR000182">
    <property type="entry name" value="GNAT_dom"/>
</dbReference>
<feature type="domain" description="N-acetyltransferase" evidence="1">
    <location>
        <begin position="123"/>
        <end position="201"/>
    </location>
</feature>
<dbReference type="InterPro" id="IPR016181">
    <property type="entry name" value="Acyl_CoA_acyltransferase"/>
</dbReference>
<dbReference type="Gene3D" id="3.40.630.30">
    <property type="match status" value="1"/>
</dbReference>
<gene>
    <name evidence="2" type="ORF">LCGC14_0857840</name>
</gene>
<dbReference type="Pfam" id="PF13508">
    <property type="entry name" value="Acetyltransf_7"/>
    <property type="match status" value="1"/>
</dbReference>
<dbReference type="GO" id="GO:0016747">
    <property type="term" value="F:acyltransferase activity, transferring groups other than amino-acyl groups"/>
    <property type="evidence" value="ECO:0007669"/>
    <property type="project" value="InterPro"/>
</dbReference>
<protein>
    <recommendedName>
        <fullName evidence="1">N-acetyltransferase domain-containing protein</fullName>
    </recommendedName>
</protein>
<dbReference type="PANTHER" id="PTHR42791">
    <property type="entry name" value="GNAT FAMILY ACETYLTRANSFERASE"/>
    <property type="match status" value="1"/>
</dbReference>
<evidence type="ECO:0000313" key="2">
    <source>
        <dbReference type="EMBL" id="KKN28094.1"/>
    </source>
</evidence>
<dbReference type="SUPFAM" id="SSF55729">
    <property type="entry name" value="Acyl-CoA N-acyltransferases (Nat)"/>
    <property type="match status" value="1"/>
</dbReference>
<dbReference type="EMBL" id="LAZR01002589">
    <property type="protein sequence ID" value="KKN28094.1"/>
    <property type="molecule type" value="Genomic_DNA"/>
</dbReference>
<organism evidence="2">
    <name type="scientific">marine sediment metagenome</name>
    <dbReference type="NCBI Taxonomy" id="412755"/>
    <lineage>
        <taxon>unclassified sequences</taxon>
        <taxon>metagenomes</taxon>
        <taxon>ecological metagenomes</taxon>
    </lineage>
</organism>
<dbReference type="AlphaFoldDB" id="A0A0F9PD51"/>
<dbReference type="PROSITE" id="PS51186">
    <property type="entry name" value="GNAT"/>
    <property type="match status" value="1"/>
</dbReference>
<reference evidence="2" key="1">
    <citation type="journal article" date="2015" name="Nature">
        <title>Complex archaea that bridge the gap between prokaryotes and eukaryotes.</title>
        <authorList>
            <person name="Spang A."/>
            <person name="Saw J.H."/>
            <person name="Jorgensen S.L."/>
            <person name="Zaremba-Niedzwiedzka K."/>
            <person name="Martijn J."/>
            <person name="Lind A.E."/>
            <person name="van Eijk R."/>
            <person name="Schleper C."/>
            <person name="Guy L."/>
            <person name="Ettema T.J."/>
        </authorList>
    </citation>
    <scope>NUCLEOTIDE SEQUENCE</scope>
</reference>
<evidence type="ECO:0000259" key="1">
    <source>
        <dbReference type="PROSITE" id="PS51186"/>
    </source>
</evidence>
<name>A0A0F9PD51_9ZZZZ</name>
<sequence length="201" mass="23500">MKGNIIRLAKEHIKSGGEVLSRALYGDPMTIHVLPDDTERKLKLPHVYQMLMCLGVRWGEVYAISPNLEGITVWIPYETYKEYKFRALRCSIKARLNKLGRGAGKRFKPIDKYNAKAHKEFAPNEHWYLQVIGVEPQHQGKGYGSALMKYMLEKIDEHKVPVYLETSTEKDVKFYEKFEFKVMKEVIIPDTRVPAYYMLRK</sequence>
<accession>A0A0F9PD51</accession>
<proteinExistence type="predicted"/>